<keyword evidence="1" id="KW-0472">Membrane</keyword>
<dbReference type="EMBL" id="JAAVJR010000012">
    <property type="protein sequence ID" value="NJW54129.1"/>
    <property type="molecule type" value="Genomic_DNA"/>
</dbReference>
<dbReference type="RefSeq" id="WP_168139218.1">
    <property type="nucleotide sequence ID" value="NZ_JAAVJR010000012.1"/>
</dbReference>
<organism evidence="2 3">
    <name type="scientific">Salinimicrobium oceani</name>
    <dbReference type="NCBI Taxonomy" id="2722702"/>
    <lineage>
        <taxon>Bacteria</taxon>
        <taxon>Pseudomonadati</taxon>
        <taxon>Bacteroidota</taxon>
        <taxon>Flavobacteriia</taxon>
        <taxon>Flavobacteriales</taxon>
        <taxon>Flavobacteriaceae</taxon>
        <taxon>Salinimicrobium</taxon>
    </lineage>
</organism>
<feature type="transmembrane region" description="Helical" evidence="1">
    <location>
        <begin position="110"/>
        <end position="135"/>
    </location>
</feature>
<dbReference type="Proteomes" id="UP000703674">
    <property type="component" value="Unassembled WGS sequence"/>
</dbReference>
<keyword evidence="3" id="KW-1185">Reference proteome</keyword>
<name>A0ABX1D4G9_9FLAO</name>
<keyword evidence="1" id="KW-0812">Transmembrane</keyword>
<comment type="caution">
    <text evidence="2">The sequence shown here is derived from an EMBL/GenBank/DDBJ whole genome shotgun (WGS) entry which is preliminary data.</text>
</comment>
<reference evidence="2 3" key="1">
    <citation type="submission" date="2020-03" db="EMBL/GenBank/DDBJ databases">
        <title>Salinimicrobium sp. nov, isolated from SCS.</title>
        <authorList>
            <person name="Cao W.R."/>
        </authorList>
    </citation>
    <scope>NUCLEOTIDE SEQUENCE [LARGE SCALE GENOMIC DNA]</scope>
    <source>
        <strain evidence="3">J15B91</strain>
    </source>
</reference>
<protein>
    <submittedName>
        <fullName evidence="2">Uncharacterized protein</fullName>
    </submittedName>
</protein>
<feature type="transmembrane region" description="Helical" evidence="1">
    <location>
        <begin position="7"/>
        <end position="26"/>
    </location>
</feature>
<gene>
    <name evidence="2" type="ORF">HC175_14510</name>
</gene>
<evidence type="ECO:0000256" key="1">
    <source>
        <dbReference type="SAM" id="Phobius"/>
    </source>
</evidence>
<keyword evidence="1" id="KW-1133">Transmembrane helix</keyword>
<evidence type="ECO:0000313" key="3">
    <source>
        <dbReference type="Proteomes" id="UP000703674"/>
    </source>
</evidence>
<feature type="transmembrane region" description="Helical" evidence="1">
    <location>
        <begin position="71"/>
        <end position="90"/>
    </location>
</feature>
<sequence length="142" mass="17033">MRRKNIFRFLFLVILIYPIFTLFLTVVELDNNSLVLAKEAVLNYQISIWISWLFMVATAVYFKWTHQQDFFFFFTYAFLVLAFGFLGYLSQKLLSNFDLPNKFEDEYSFGVLQAVQHIITSVVLTAFLQAGVWWFTRRWHRN</sequence>
<accession>A0ABX1D4G9</accession>
<proteinExistence type="predicted"/>
<feature type="transmembrane region" description="Helical" evidence="1">
    <location>
        <begin position="46"/>
        <end position="64"/>
    </location>
</feature>
<evidence type="ECO:0000313" key="2">
    <source>
        <dbReference type="EMBL" id="NJW54129.1"/>
    </source>
</evidence>